<evidence type="ECO:0000256" key="2">
    <source>
        <dbReference type="ARBA" id="ARBA00023125"/>
    </source>
</evidence>
<evidence type="ECO:0000256" key="3">
    <source>
        <dbReference type="ARBA" id="ARBA00023163"/>
    </source>
</evidence>
<dbReference type="Gene3D" id="1.25.40.10">
    <property type="entry name" value="Tetratricopeptide repeat domain"/>
    <property type="match status" value="1"/>
</dbReference>
<dbReference type="Proteomes" id="UP000693952">
    <property type="component" value="Chromosome"/>
</dbReference>
<dbReference type="PANTHER" id="PTHR44688:SF16">
    <property type="entry name" value="DNA-BINDING TRANSCRIPTIONAL ACTIVATOR DEVR_DOSR"/>
    <property type="match status" value="1"/>
</dbReference>
<dbReference type="PANTHER" id="PTHR44688">
    <property type="entry name" value="DNA-BINDING TRANSCRIPTIONAL ACTIVATOR DEVR_DOSR"/>
    <property type="match status" value="1"/>
</dbReference>
<dbReference type="InterPro" id="IPR027417">
    <property type="entry name" value="P-loop_NTPase"/>
</dbReference>
<dbReference type="InterPro" id="IPR041617">
    <property type="entry name" value="TPR_MalT"/>
</dbReference>
<dbReference type="InterPro" id="IPR000792">
    <property type="entry name" value="Tscrpt_reg_LuxR_C"/>
</dbReference>
<dbReference type="SMART" id="SM00421">
    <property type="entry name" value="HTH_LUXR"/>
    <property type="match status" value="1"/>
</dbReference>
<organism evidence="5 6">
    <name type="scientific">Pseudomonas sessilinigenes</name>
    <dbReference type="NCBI Taxonomy" id="658629"/>
    <lineage>
        <taxon>Bacteria</taxon>
        <taxon>Pseudomonadati</taxon>
        <taxon>Pseudomonadota</taxon>
        <taxon>Gammaproteobacteria</taxon>
        <taxon>Pseudomonadales</taxon>
        <taxon>Pseudomonadaceae</taxon>
        <taxon>Pseudomonas</taxon>
    </lineage>
</organism>
<dbReference type="PROSITE" id="PS50043">
    <property type="entry name" value="HTH_LUXR_2"/>
    <property type="match status" value="1"/>
</dbReference>
<dbReference type="EMBL" id="CP077074">
    <property type="protein sequence ID" value="QXH39369.1"/>
    <property type="molecule type" value="Genomic_DNA"/>
</dbReference>
<evidence type="ECO:0000256" key="1">
    <source>
        <dbReference type="ARBA" id="ARBA00023015"/>
    </source>
</evidence>
<dbReference type="Pfam" id="PF25873">
    <property type="entry name" value="WHD_MalT"/>
    <property type="match status" value="1"/>
</dbReference>
<dbReference type="InterPro" id="IPR036388">
    <property type="entry name" value="WH-like_DNA-bd_sf"/>
</dbReference>
<dbReference type="SUPFAM" id="SSF46894">
    <property type="entry name" value="C-terminal effector domain of the bipartite response regulators"/>
    <property type="match status" value="1"/>
</dbReference>
<dbReference type="InterPro" id="IPR011990">
    <property type="entry name" value="TPR-like_helical_dom_sf"/>
</dbReference>
<evidence type="ECO:0000313" key="5">
    <source>
        <dbReference type="EMBL" id="QXH39369.1"/>
    </source>
</evidence>
<dbReference type="Pfam" id="PF00196">
    <property type="entry name" value="GerE"/>
    <property type="match status" value="1"/>
</dbReference>
<dbReference type="PRINTS" id="PR00038">
    <property type="entry name" value="HTHLUXR"/>
</dbReference>
<sequence length="893" mass="101562">MNIPARPLCAQSFPQLVMSKLQPPQQPVQQELRLALLGRLANRTPRKLVLVHAPAGFGKTTLLLQYLAVCHREQRRTLWLSLDAADNDLERFVRHLQVGWNARAQRPVDATGLLEQLALYNHPFSILLDEFEVIQAPDVLALLQQLLEYLPPHGEVLISSRQVPQLRLATLRAHGQLLEITRTQLCLSLEETTRLLHARLPRQLAPPQIALLHSRTEGWVAAIQLLTLSLPKHDDPAHLLEHFSGRHCELADFLTEDILRRLSPAQQEFLIASSVFEQFSAPACDWLMQRQDSQEMLDWLLRNNLFLLPLDGQGSFYRYHSLFASYLRNQLRHQSAARYGQLQHRAAQWFVQQGKPACAIDHLLLADSPEAAMQLLEQHAPALLEQGRVRRLLRWFDQLPAELLARHPRLRLSCAWALILNRRHAEASAHIAAIKQQSPSDAVHAQTVECLMLAMSDRISACFQASRELLAQLPSGYSLQRGLLATVQAHHMIAANRYDEARQLLAQTCGQQTMLHTTFIRTISDYNEGWIDLLQGRLVQAQVRLQTSYRSSWREGQKGVPGGRAMIGAPLAEVLYEMNQLDQARRLIGECLPYARQNGHVDALILSYVLLSRLAATEADRETALRHLIELENIGLDLDLPRVRASARLEQARLYWLHGDLFLSERIVREVESMPFWLSLTGYSLPAQDIETPQMMRWRLAIANGRAATVEEDIRRACIQARQEMRLRRGLKLELLLATGLNSQGKQQAALQQVTQALQLAGNEGFLRSFLDEGETLQPLLRIWRARHLHLSLPEGVSSDFVERLFGQFVEESPAKQPSRKQPTSTTAVIEPLSKRELQVLHYIAEGLRNRQIADKIYLSETTVKAHLRRIHSKLDAHSRTEAVAIARRHGWI</sequence>
<dbReference type="InterPro" id="IPR059106">
    <property type="entry name" value="WHD_MalT"/>
</dbReference>
<evidence type="ECO:0000313" key="6">
    <source>
        <dbReference type="Proteomes" id="UP000693952"/>
    </source>
</evidence>
<dbReference type="Pfam" id="PF17874">
    <property type="entry name" value="TPR_MalT"/>
    <property type="match status" value="1"/>
</dbReference>
<proteinExistence type="predicted"/>
<dbReference type="Gene3D" id="1.10.10.10">
    <property type="entry name" value="Winged helix-like DNA-binding domain superfamily/Winged helix DNA-binding domain"/>
    <property type="match status" value="1"/>
</dbReference>
<feature type="domain" description="HTH luxR-type" evidence="4">
    <location>
        <begin position="826"/>
        <end position="891"/>
    </location>
</feature>
<name>A0ABX8MMA7_9PSED</name>
<keyword evidence="2" id="KW-0238">DNA-binding</keyword>
<protein>
    <submittedName>
        <fullName evidence="5">LuxR C-terminal-related transcriptional regulator</fullName>
    </submittedName>
</protein>
<gene>
    <name evidence="5" type="ORF">KSS89_24545</name>
</gene>
<dbReference type="RefSeq" id="WP_124347644.1">
    <property type="nucleotide sequence ID" value="NZ_CP027706.1"/>
</dbReference>
<keyword evidence="1" id="KW-0805">Transcription regulation</keyword>
<keyword evidence="3" id="KW-0804">Transcription</keyword>
<reference evidence="5" key="1">
    <citation type="submission" date="2021-06" db="EMBL/GenBank/DDBJ databases">
        <title>Updating the genus Pseudomonas: Description of 43 new species and partition of the Pseudomonas putida group.</title>
        <authorList>
            <person name="Girard L."/>
            <person name="Lood C."/>
            <person name="Vandamme P."/>
            <person name="Rokni-Zadeh H."/>
            <person name="van Noort V."/>
            <person name="Hofte M."/>
            <person name="Lavigne R."/>
            <person name="De Mot R."/>
        </authorList>
    </citation>
    <scope>NUCLEOTIDE SEQUENCE</scope>
    <source>
        <strain evidence="5">CMR12a</strain>
    </source>
</reference>
<accession>A0ABX8MMA7</accession>
<dbReference type="PROSITE" id="PS00622">
    <property type="entry name" value="HTH_LUXR_1"/>
    <property type="match status" value="1"/>
</dbReference>
<evidence type="ECO:0000259" key="4">
    <source>
        <dbReference type="PROSITE" id="PS50043"/>
    </source>
</evidence>
<dbReference type="Gene3D" id="3.40.50.300">
    <property type="entry name" value="P-loop containing nucleotide triphosphate hydrolases"/>
    <property type="match status" value="1"/>
</dbReference>
<dbReference type="SUPFAM" id="SSF52540">
    <property type="entry name" value="P-loop containing nucleoside triphosphate hydrolases"/>
    <property type="match status" value="1"/>
</dbReference>
<dbReference type="CDD" id="cd06170">
    <property type="entry name" value="LuxR_C_like"/>
    <property type="match status" value="1"/>
</dbReference>
<keyword evidence="6" id="KW-1185">Reference proteome</keyword>
<dbReference type="InterPro" id="IPR016032">
    <property type="entry name" value="Sig_transdc_resp-reg_C-effctor"/>
</dbReference>